<name>U2YPU0_9SPHN</name>
<dbReference type="KEGG" id="ntd:EGO55_19755"/>
<dbReference type="AlphaFoldDB" id="U2YPU0"/>
<dbReference type="InterPro" id="IPR007060">
    <property type="entry name" value="FtsL/DivIC"/>
</dbReference>
<evidence type="ECO:0008006" key="4">
    <source>
        <dbReference type="Google" id="ProtNLM"/>
    </source>
</evidence>
<dbReference type="Proteomes" id="UP000016568">
    <property type="component" value="Unassembled WGS sequence"/>
</dbReference>
<gene>
    <name evidence="2" type="ORF">NT2_13_00320</name>
</gene>
<proteinExistence type="predicted"/>
<dbReference type="RefSeq" id="WP_021691763.1">
    <property type="nucleotide sequence ID" value="NZ_BASZ01000013.1"/>
</dbReference>
<evidence type="ECO:0000313" key="2">
    <source>
        <dbReference type="EMBL" id="GAD50945.1"/>
    </source>
</evidence>
<feature type="transmembrane region" description="Helical" evidence="1">
    <location>
        <begin position="39"/>
        <end position="61"/>
    </location>
</feature>
<keyword evidence="3" id="KW-1185">Reference proteome</keyword>
<evidence type="ECO:0000256" key="1">
    <source>
        <dbReference type="SAM" id="Phobius"/>
    </source>
</evidence>
<protein>
    <recommendedName>
        <fullName evidence="4">Septum formation initiator</fullName>
    </recommendedName>
</protein>
<dbReference type="OrthoDB" id="9815600at2"/>
<evidence type="ECO:0000313" key="3">
    <source>
        <dbReference type="Proteomes" id="UP000016568"/>
    </source>
</evidence>
<accession>U2YPU0</accession>
<keyword evidence="1" id="KW-0472">Membrane</keyword>
<reference evidence="2 3" key="1">
    <citation type="submission" date="2013-09" db="EMBL/GenBank/DDBJ databases">
        <title>Whole genome shotgun sequence of Novosphingobium tardaugens NBRC 16725.</title>
        <authorList>
            <person name="Isaki S."/>
            <person name="Hosoyama A."/>
            <person name="Tsuchikane K."/>
            <person name="Katsumata H."/>
            <person name="Ando Y."/>
            <person name="Yamazaki S."/>
            <person name="Fujita N."/>
        </authorList>
    </citation>
    <scope>NUCLEOTIDE SEQUENCE [LARGE SCALE GENOMIC DNA]</scope>
    <source>
        <strain evidence="2 3">NBRC 16725</strain>
    </source>
</reference>
<sequence length="123" mass="13656">MARILEYLLNPELNCDSFNFVTKSETLIRSPREKLVQGLALAVLLLLGGLAFAGPSGVLAWSENLKLLEQRNAHIANLKADRDELKNRVGLLDPKHADPDLVGELLRRNLNVAHPDEVVIKLD</sequence>
<comment type="caution">
    <text evidence="2">The sequence shown here is derived from an EMBL/GenBank/DDBJ whole genome shotgun (WGS) entry which is preliminary data.</text>
</comment>
<dbReference type="Pfam" id="PF04977">
    <property type="entry name" value="DivIC"/>
    <property type="match status" value="1"/>
</dbReference>
<keyword evidence="1" id="KW-1133">Transmembrane helix</keyword>
<keyword evidence="1" id="KW-0812">Transmembrane</keyword>
<dbReference type="EMBL" id="BASZ01000013">
    <property type="protein sequence ID" value="GAD50945.1"/>
    <property type="molecule type" value="Genomic_DNA"/>
</dbReference>
<organism evidence="2 3">
    <name type="scientific">Caenibius tardaugens NBRC 16725</name>
    <dbReference type="NCBI Taxonomy" id="1219035"/>
    <lineage>
        <taxon>Bacteria</taxon>
        <taxon>Pseudomonadati</taxon>
        <taxon>Pseudomonadota</taxon>
        <taxon>Alphaproteobacteria</taxon>
        <taxon>Sphingomonadales</taxon>
        <taxon>Erythrobacteraceae</taxon>
        <taxon>Caenibius</taxon>
    </lineage>
</organism>
<dbReference type="eggNOG" id="COG2919">
    <property type="taxonomic scope" value="Bacteria"/>
</dbReference>